<dbReference type="Proteomes" id="UP000230292">
    <property type="component" value="Unassembled WGS sequence"/>
</dbReference>
<feature type="transmembrane region" description="Helical" evidence="1">
    <location>
        <begin position="77"/>
        <end position="97"/>
    </location>
</feature>
<keyword evidence="1" id="KW-0812">Transmembrane</keyword>
<feature type="domain" description="EamA" evidence="2">
    <location>
        <begin position="2"/>
        <end position="149"/>
    </location>
</feature>
<feature type="transmembrane region" description="Helical" evidence="1">
    <location>
        <begin position="268"/>
        <end position="286"/>
    </location>
</feature>
<feature type="transmembrane region" description="Helical" evidence="1">
    <location>
        <begin position="132"/>
        <end position="150"/>
    </location>
</feature>
<evidence type="ECO:0000313" key="4">
    <source>
        <dbReference type="Proteomes" id="UP000230292"/>
    </source>
</evidence>
<dbReference type="InterPro" id="IPR000620">
    <property type="entry name" value="EamA_dom"/>
</dbReference>
<organism evidence="3 4">
    <name type="scientific">Candidatus Kerfeldbacteria bacterium CG15_BIG_FIL_POST_REV_8_21_14_020_45_12</name>
    <dbReference type="NCBI Taxonomy" id="2014247"/>
    <lineage>
        <taxon>Bacteria</taxon>
        <taxon>Candidatus Kerfeldiibacteriota</taxon>
    </lineage>
</organism>
<gene>
    <name evidence="3" type="ORF">COW24_00570</name>
</gene>
<feature type="transmembrane region" description="Helical" evidence="1">
    <location>
        <begin position="170"/>
        <end position="189"/>
    </location>
</feature>
<keyword evidence="1" id="KW-0472">Membrane</keyword>
<accession>A0A2M7H554</accession>
<dbReference type="GO" id="GO:0016020">
    <property type="term" value="C:membrane"/>
    <property type="evidence" value="ECO:0007669"/>
    <property type="project" value="InterPro"/>
</dbReference>
<name>A0A2M7H554_9BACT</name>
<protein>
    <recommendedName>
        <fullName evidence="2">EamA domain-containing protein</fullName>
    </recommendedName>
</protein>
<evidence type="ECO:0000259" key="2">
    <source>
        <dbReference type="Pfam" id="PF00892"/>
    </source>
</evidence>
<dbReference type="SUPFAM" id="SSF103481">
    <property type="entry name" value="Multidrug resistance efflux transporter EmrE"/>
    <property type="match status" value="1"/>
</dbReference>
<feature type="transmembrane region" description="Helical" evidence="1">
    <location>
        <begin position="235"/>
        <end position="262"/>
    </location>
</feature>
<evidence type="ECO:0000256" key="1">
    <source>
        <dbReference type="SAM" id="Phobius"/>
    </source>
</evidence>
<feature type="transmembrane region" description="Helical" evidence="1">
    <location>
        <begin position="298"/>
        <end position="316"/>
    </location>
</feature>
<sequence length="322" mass="35132">MSWLLAVLIGHLLNAVSFVLDKVLLTKSIQNAYAFTFFIGLLGLAALGLAPFGATFLGIPGFNVIAFDFTIPTAGSLLLNLIVGALFTLALLCFFLAMRGQEATRLVPFVGGSVPVFTFVFEWLFLDQRLSITQLVAFGVLVIGTILITLDLDKKAEPDKPAQGAKGWVLALLAGLFFALSFGLTKIAFEQQNFYNAFIWMRLGSFLLPLLFLLSAKHRIAIYQAFSLFREKAGFLYLVAQGFGGAGFIFINYAISIASVSIVNALQGVQYAFLLLMAIIGSLKYPKLLKESMSRRSLALKVFAVMVIGFGLYLIAQSQVYA</sequence>
<dbReference type="InterPro" id="IPR037185">
    <property type="entry name" value="EmrE-like"/>
</dbReference>
<dbReference type="Gene3D" id="1.10.3730.20">
    <property type="match status" value="1"/>
</dbReference>
<reference evidence="3 4" key="1">
    <citation type="submission" date="2017-09" db="EMBL/GenBank/DDBJ databases">
        <title>Depth-based differentiation of microbial function through sediment-hosted aquifers and enrichment of novel symbionts in the deep terrestrial subsurface.</title>
        <authorList>
            <person name="Probst A.J."/>
            <person name="Ladd B."/>
            <person name="Jarett J.K."/>
            <person name="Geller-Mcgrath D.E."/>
            <person name="Sieber C.M."/>
            <person name="Emerson J.B."/>
            <person name="Anantharaman K."/>
            <person name="Thomas B.C."/>
            <person name="Malmstrom R."/>
            <person name="Stieglmeier M."/>
            <person name="Klingl A."/>
            <person name="Woyke T."/>
            <person name="Ryan C.M."/>
            <person name="Banfield J.F."/>
        </authorList>
    </citation>
    <scope>NUCLEOTIDE SEQUENCE [LARGE SCALE GENOMIC DNA]</scope>
    <source>
        <strain evidence="3">CG15_BIG_FIL_POST_REV_8_21_14_020_45_12</strain>
    </source>
</reference>
<feature type="transmembrane region" description="Helical" evidence="1">
    <location>
        <begin position="32"/>
        <end position="57"/>
    </location>
</feature>
<dbReference type="Pfam" id="PF00892">
    <property type="entry name" value="EamA"/>
    <property type="match status" value="1"/>
</dbReference>
<feature type="transmembrane region" description="Helical" evidence="1">
    <location>
        <begin position="6"/>
        <end position="25"/>
    </location>
</feature>
<feature type="transmembrane region" description="Helical" evidence="1">
    <location>
        <begin position="195"/>
        <end position="214"/>
    </location>
</feature>
<feature type="transmembrane region" description="Helical" evidence="1">
    <location>
        <begin position="106"/>
        <end position="126"/>
    </location>
</feature>
<evidence type="ECO:0000313" key="3">
    <source>
        <dbReference type="EMBL" id="PIW37350.1"/>
    </source>
</evidence>
<comment type="caution">
    <text evidence="3">The sequence shown here is derived from an EMBL/GenBank/DDBJ whole genome shotgun (WGS) entry which is preliminary data.</text>
</comment>
<dbReference type="AlphaFoldDB" id="A0A2M7H554"/>
<keyword evidence="1" id="KW-1133">Transmembrane helix</keyword>
<proteinExistence type="predicted"/>
<dbReference type="EMBL" id="PFGC01000008">
    <property type="protein sequence ID" value="PIW37350.1"/>
    <property type="molecule type" value="Genomic_DNA"/>
</dbReference>